<feature type="region of interest" description="Disordered" evidence="10">
    <location>
        <begin position="898"/>
        <end position="918"/>
    </location>
</feature>
<organism evidence="13 14">
    <name type="scientific">Euplotes crassus</name>
    <dbReference type="NCBI Taxonomy" id="5936"/>
    <lineage>
        <taxon>Eukaryota</taxon>
        <taxon>Sar</taxon>
        <taxon>Alveolata</taxon>
        <taxon>Ciliophora</taxon>
        <taxon>Intramacronucleata</taxon>
        <taxon>Spirotrichea</taxon>
        <taxon>Hypotrichia</taxon>
        <taxon>Euplotida</taxon>
        <taxon>Euplotidae</taxon>
        <taxon>Moneuplotes</taxon>
    </lineage>
</organism>
<evidence type="ECO:0000256" key="6">
    <source>
        <dbReference type="ARBA" id="ARBA00022842"/>
    </source>
</evidence>
<keyword evidence="2 11" id="KW-0812">Transmembrane</keyword>
<comment type="caution">
    <text evidence="13">The sequence shown here is derived from an EMBL/GenBank/DDBJ whole genome shotgun (WGS) entry which is preliminary data.</text>
</comment>
<keyword evidence="8 11" id="KW-1133">Transmembrane helix</keyword>
<dbReference type="Proteomes" id="UP001295684">
    <property type="component" value="Unassembled WGS sequence"/>
</dbReference>
<dbReference type="InterPro" id="IPR023299">
    <property type="entry name" value="ATPase_P-typ_cyto_dom_N"/>
</dbReference>
<feature type="transmembrane region" description="Helical" evidence="11">
    <location>
        <begin position="221"/>
        <end position="239"/>
    </location>
</feature>
<evidence type="ECO:0000256" key="7">
    <source>
        <dbReference type="ARBA" id="ARBA00022967"/>
    </source>
</evidence>
<dbReference type="Gene3D" id="2.70.150.10">
    <property type="entry name" value="Calcium-transporting ATPase, cytoplasmic transduction domain A"/>
    <property type="match status" value="1"/>
</dbReference>
<dbReference type="InterPro" id="IPR023298">
    <property type="entry name" value="ATPase_P-typ_TM_dom_sf"/>
</dbReference>
<feature type="transmembrane region" description="Helical" evidence="11">
    <location>
        <begin position="442"/>
        <end position="460"/>
    </location>
</feature>
<dbReference type="GO" id="GO:0019829">
    <property type="term" value="F:ATPase-coupled monoatomic cation transmembrane transporter activity"/>
    <property type="evidence" value="ECO:0007669"/>
    <property type="project" value="TreeGrafter"/>
</dbReference>
<proteinExistence type="predicted"/>
<dbReference type="GO" id="GO:0005789">
    <property type="term" value="C:endoplasmic reticulum membrane"/>
    <property type="evidence" value="ECO:0007669"/>
    <property type="project" value="TreeGrafter"/>
</dbReference>
<evidence type="ECO:0000313" key="13">
    <source>
        <dbReference type="EMBL" id="CAI2369978.1"/>
    </source>
</evidence>
<feature type="transmembrane region" description="Helical" evidence="11">
    <location>
        <begin position="1045"/>
        <end position="1063"/>
    </location>
</feature>
<evidence type="ECO:0000256" key="9">
    <source>
        <dbReference type="ARBA" id="ARBA00023136"/>
    </source>
</evidence>
<dbReference type="Gene3D" id="3.40.50.1000">
    <property type="entry name" value="HAD superfamily/HAD-like"/>
    <property type="match status" value="1"/>
</dbReference>
<dbReference type="AlphaFoldDB" id="A0AAD1UMC7"/>
<keyword evidence="14" id="KW-1185">Reference proteome</keyword>
<dbReference type="Pfam" id="PF13246">
    <property type="entry name" value="Cation_ATPase"/>
    <property type="match status" value="1"/>
</dbReference>
<keyword evidence="9 11" id="KW-0472">Membrane</keyword>
<feature type="transmembrane region" description="Helical" evidence="11">
    <location>
        <begin position="1084"/>
        <end position="1111"/>
    </location>
</feature>
<feature type="transmembrane region" description="Helical" evidence="11">
    <location>
        <begin position="1162"/>
        <end position="1181"/>
    </location>
</feature>
<dbReference type="PANTHER" id="PTHR45630:SF7">
    <property type="entry name" value="ENDOPLASMIC RETICULUM TRANSMEMBRANE HELIX TRANSLOCASE"/>
    <property type="match status" value="1"/>
</dbReference>
<comment type="subcellular location">
    <subcellularLocation>
        <location evidence="1">Membrane</location>
        <topology evidence="1">Multi-pass membrane protein</topology>
    </subcellularLocation>
</comment>
<dbReference type="InterPro" id="IPR059000">
    <property type="entry name" value="ATPase_P-type_domA"/>
</dbReference>
<keyword evidence="4" id="KW-0547">Nucleotide-binding</keyword>
<dbReference type="InterPro" id="IPR044492">
    <property type="entry name" value="P_typ_ATPase_HD_dom"/>
</dbReference>
<evidence type="ECO:0000313" key="14">
    <source>
        <dbReference type="Proteomes" id="UP001295684"/>
    </source>
</evidence>
<dbReference type="GO" id="GO:0005524">
    <property type="term" value="F:ATP binding"/>
    <property type="evidence" value="ECO:0007669"/>
    <property type="project" value="UniProtKB-KW"/>
</dbReference>
<name>A0AAD1UMC7_EUPCR</name>
<keyword evidence="7" id="KW-1278">Translocase</keyword>
<dbReference type="InterPro" id="IPR036412">
    <property type="entry name" value="HAD-like_sf"/>
</dbReference>
<evidence type="ECO:0000256" key="8">
    <source>
        <dbReference type="ARBA" id="ARBA00022989"/>
    </source>
</evidence>
<dbReference type="SUPFAM" id="SSF81665">
    <property type="entry name" value="Calcium ATPase, transmembrane domain M"/>
    <property type="match status" value="1"/>
</dbReference>
<feature type="region of interest" description="Disordered" evidence="10">
    <location>
        <begin position="292"/>
        <end position="326"/>
    </location>
</feature>
<feature type="transmembrane region" description="Helical" evidence="11">
    <location>
        <begin position="1201"/>
        <end position="1220"/>
    </location>
</feature>
<feature type="transmembrane region" description="Helical" evidence="11">
    <location>
        <begin position="199"/>
        <end position="215"/>
    </location>
</feature>
<dbReference type="SUPFAM" id="SSF81660">
    <property type="entry name" value="Metal cation-transporting ATPase, ATP-binding domain N"/>
    <property type="match status" value="1"/>
</dbReference>
<accession>A0AAD1UMC7</accession>
<dbReference type="InterPro" id="IPR006544">
    <property type="entry name" value="P-type_TPase_V"/>
</dbReference>
<evidence type="ECO:0000259" key="12">
    <source>
        <dbReference type="Pfam" id="PF00122"/>
    </source>
</evidence>
<keyword evidence="5" id="KW-0067">ATP-binding</keyword>
<dbReference type="NCBIfam" id="TIGR01657">
    <property type="entry name" value="P-ATPase-V"/>
    <property type="match status" value="1"/>
</dbReference>
<dbReference type="GO" id="GO:0015662">
    <property type="term" value="F:P-type ion transporter activity"/>
    <property type="evidence" value="ECO:0007669"/>
    <property type="project" value="TreeGrafter"/>
</dbReference>
<sequence>MASDMEYAFSYLRERSKYFRLDIILLYFTIPAYIYYFEMRVFDSEDLAANFSLMGLCSFHMLLFFLPFWSNAIMAKFQYSTCSDIEHATHIYVKAFNKKQHTTHTAIVPVLYFEDSYSNTDDSQCYIEYKKKKFIFGKNQEGDYDFHGLKFPEHETFEFYSKQTGYMKNREVEKAEEKYGINELEIPLPDFSEIFKEHMVAPFFVFQIFCTLLWLMDEYWYYSLFTLALLMFAESTVVFQRKKNMERLRAMRIHPFDLYVLRKEEWVLISSQDLLPGDICLLNTNRKKTKKEAKKEEKKAIKEESKDNKDDKKNDKDKKKDKKEPEQKNYIPCDMLVLHGNGIVDESILTGESVPQVKESITYRDPNEKLDVVEKHKMHILNGGTELVQTYAMPQLPKHIPKPPANGIVGYVLRNGFATKKGKLMRTILDTTGRATVESKEAYVFLFILFIFACVSSGYVLNEGLRDESRNKYKLLLRCIIILTSVVPPELPMELSLAVNYSMMEIIKKFIFCTEPYRLPLAGMIDVCCYDKTGTLTADELIVEGCVGIDPNCGKEILPIKELESKNIHSIHIIGGCNTLAQVDGKLIGDPLEKSAFEAIKWEIEPNSNLFQVPGGRVRISTQKKFLFDSTLKRMSTISVIKEGKSQRTKVLCKGAPEVISKLLSNIPEKYEEYCNYYVKHGYRVIAMAHKIIPDNLKADKIKREMAEKDLEFDGFLIFQCPMKEDTKEHINKIIDADCKVKIITGDNILTAAYVASKLNIVRNNDKDEKEESVAFAKIDEEKKCINWMDYDNNNVSTSHFKLMNFIAIEKMSQSYILCIGGKELDLVISMMDPKDISNLIYNIHVFARTSPAQKDYIIRMINKLGKYTAMCGDGTNDVGSLKSATIGIAVLNGKVKKKEEEKEEEKKQDGEIVEEEKKEPKLKSPIWWPSQQDYQRMSMAEIRKKQQEHMQLYMKQNKGKKGSPFGNMNDLMMDSTMAELGDACIAAPFTYKFESMSCVNTVISQGRTTITTTYQMYKILALNSMISAYSMSTLYLDGVKNGDFQMTMLGMAMGILFLLISLSKPLENLSKLRPPKSIFSPSIVISVLLQFTFHFVTLVYIVSATDPFIIRDESTKPDTDFKPNLKNNVVFLYSWTMTATTFLVNYEGAPFMQSFKENSKLFKGILVMYGIALVAILDFSDTIRENFELVPFPNESIQQKIIIALTIDTILCIVCCEAVKRISRKLQLSSKSN</sequence>
<dbReference type="SUPFAM" id="SSF81653">
    <property type="entry name" value="Calcium ATPase, transduction domain A"/>
    <property type="match status" value="1"/>
</dbReference>
<dbReference type="EMBL" id="CAMPGE010011138">
    <property type="protein sequence ID" value="CAI2369978.1"/>
    <property type="molecule type" value="Genomic_DNA"/>
</dbReference>
<dbReference type="SFLD" id="SFLDF00027">
    <property type="entry name" value="p-type_atpase"/>
    <property type="match status" value="1"/>
</dbReference>
<dbReference type="InterPro" id="IPR018303">
    <property type="entry name" value="ATPase_P-typ_P_site"/>
</dbReference>
<dbReference type="SFLD" id="SFLDG00002">
    <property type="entry name" value="C1.7:_P-type_atpase_like"/>
    <property type="match status" value="1"/>
</dbReference>
<feature type="transmembrane region" description="Helical" evidence="11">
    <location>
        <begin position="18"/>
        <end position="36"/>
    </location>
</feature>
<dbReference type="GO" id="GO:0006874">
    <property type="term" value="P:intracellular calcium ion homeostasis"/>
    <property type="evidence" value="ECO:0007669"/>
    <property type="project" value="TreeGrafter"/>
</dbReference>
<keyword evidence="3" id="KW-0479">Metal-binding</keyword>
<dbReference type="GO" id="GO:0046872">
    <property type="term" value="F:metal ion binding"/>
    <property type="evidence" value="ECO:0007669"/>
    <property type="project" value="UniProtKB-KW"/>
</dbReference>
<dbReference type="Pfam" id="PF00122">
    <property type="entry name" value="E1-E2_ATPase"/>
    <property type="match status" value="1"/>
</dbReference>
<reference evidence="13" key="1">
    <citation type="submission" date="2023-07" db="EMBL/GenBank/DDBJ databases">
        <authorList>
            <consortium name="AG Swart"/>
            <person name="Singh M."/>
            <person name="Singh A."/>
            <person name="Seah K."/>
            <person name="Emmerich C."/>
        </authorList>
    </citation>
    <scope>NUCLEOTIDE SEQUENCE</scope>
    <source>
        <strain evidence="13">DP1</strain>
    </source>
</reference>
<gene>
    <name evidence="13" type="ORF">ECRASSUSDP1_LOCUS11284</name>
</gene>
<evidence type="ECO:0000256" key="3">
    <source>
        <dbReference type="ARBA" id="ARBA00022723"/>
    </source>
</evidence>
<evidence type="ECO:0000256" key="2">
    <source>
        <dbReference type="ARBA" id="ARBA00022692"/>
    </source>
</evidence>
<protein>
    <recommendedName>
        <fullName evidence="12">P-type ATPase A domain-containing protein</fullName>
    </recommendedName>
</protein>
<dbReference type="PROSITE" id="PS00154">
    <property type="entry name" value="ATPASE_E1_E2"/>
    <property type="match status" value="1"/>
</dbReference>
<dbReference type="PRINTS" id="PR00119">
    <property type="entry name" value="CATATPASE"/>
</dbReference>
<dbReference type="SUPFAM" id="SSF56784">
    <property type="entry name" value="HAD-like"/>
    <property type="match status" value="1"/>
</dbReference>
<dbReference type="PANTHER" id="PTHR45630">
    <property type="entry name" value="CATION-TRANSPORTING ATPASE-RELATED"/>
    <property type="match status" value="1"/>
</dbReference>
<evidence type="ECO:0000256" key="11">
    <source>
        <dbReference type="SAM" id="Phobius"/>
    </source>
</evidence>
<evidence type="ECO:0000256" key="10">
    <source>
        <dbReference type="SAM" id="MobiDB-lite"/>
    </source>
</evidence>
<feature type="transmembrane region" description="Helical" evidence="11">
    <location>
        <begin position="48"/>
        <end position="69"/>
    </location>
</feature>
<evidence type="ECO:0000256" key="5">
    <source>
        <dbReference type="ARBA" id="ARBA00022840"/>
    </source>
</evidence>
<dbReference type="SFLD" id="SFLDS00003">
    <property type="entry name" value="Haloacid_Dehalogenase"/>
    <property type="match status" value="1"/>
</dbReference>
<evidence type="ECO:0000256" key="1">
    <source>
        <dbReference type="ARBA" id="ARBA00004141"/>
    </source>
</evidence>
<evidence type="ECO:0000256" key="4">
    <source>
        <dbReference type="ARBA" id="ARBA00022741"/>
    </source>
</evidence>
<dbReference type="InterPro" id="IPR023214">
    <property type="entry name" value="HAD_sf"/>
</dbReference>
<dbReference type="Gene3D" id="3.40.1110.10">
    <property type="entry name" value="Calcium-transporting ATPase, cytoplasmic domain N"/>
    <property type="match status" value="1"/>
</dbReference>
<dbReference type="InterPro" id="IPR008250">
    <property type="entry name" value="ATPase_P-typ_transduc_dom_A_sf"/>
</dbReference>
<keyword evidence="6" id="KW-0460">Magnesium</keyword>
<feature type="transmembrane region" description="Helical" evidence="11">
    <location>
        <begin position="1131"/>
        <end position="1150"/>
    </location>
</feature>
<feature type="compositionally biased region" description="Basic and acidic residues" evidence="10">
    <location>
        <begin position="293"/>
        <end position="326"/>
    </location>
</feature>
<feature type="domain" description="P-type ATPase A" evidence="12">
    <location>
        <begin position="327"/>
        <end position="389"/>
    </location>
</feature>